<reference evidence="2" key="1">
    <citation type="journal article" date="2014" name="Front. Microbiol.">
        <title>High frequency of phylogenetically diverse reductive dehalogenase-homologous genes in deep subseafloor sedimentary metagenomes.</title>
        <authorList>
            <person name="Kawai M."/>
            <person name="Futagami T."/>
            <person name="Toyoda A."/>
            <person name="Takaki Y."/>
            <person name="Nishi S."/>
            <person name="Hori S."/>
            <person name="Arai W."/>
            <person name="Tsubouchi T."/>
            <person name="Morono Y."/>
            <person name="Uchiyama I."/>
            <person name="Ito T."/>
            <person name="Fujiyama A."/>
            <person name="Inagaki F."/>
            <person name="Takami H."/>
        </authorList>
    </citation>
    <scope>NUCLEOTIDE SEQUENCE</scope>
    <source>
        <strain evidence="2">Expedition CK06-06</strain>
    </source>
</reference>
<evidence type="ECO:0000256" key="1">
    <source>
        <dbReference type="SAM" id="Phobius"/>
    </source>
</evidence>
<dbReference type="EMBL" id="BARS01029646">
    <property type="protein sequence ID" value="GAG06874.1"/>
    <property type="molecule type" value="Genomic_DNA"/>
</dbReference>
<dbReference type="AlphaFoldDB" id="X0UM72"/>
<sequence length="79" mass="8735">MSKGNDNTIIYIVIFLVIIGLLYSSSQEQDKDGIVTPTQAELLLQSLISVPSSGTLSDCEDWRDRKIDDGYDCVGDCVY</sequence>
<organism evidence="2">
    <name type="scientific">marine sediment metagenome</name>
    <dbReference type="NCBI Taxonomy" id="412755"/>
    <lineage>
        <taxon>unclassified sequences</taxon>
        <taxon>metagenomes</taxon>
        <taxon>ecological metagenomes</taxon>
    </lineage>
</organism>
<accession>X0UM72</accession>
<keyword evidence="1" id="KW-1133">Transmembrane helix</keyword>
<protein>
    <submittedName>
        <fullName evidence="2">Uncharacterized protein</fullName>
    </submittedName>
</protein>
<feature type="non-terminal residue" evidence="2">
    <location>
        <position position="79"/>
    </location>
</feature>
<evidence type="ECO:0000313" key="2">
    <source>
        <dbReference type="EMBL" id="GAG06874.1"/>
    </source>
</evidence>
<gene>
    <name evidence="2" type="ORF">S01H1_46304</name>
</gene>
<proteinExistence type="predicted"/>
<keyword evidence="1" id="KW-0812">Transmembrane</keyword>
<feature type="transmembrane region" description="Helical" evidence="1">
    <location>
        <begin position="9"/>
        <end position="26"/>
    </location>
</feature>
<keyword evidence="1" id="KW-0472">Membrane</keyword>
<name>X0UM72_9ZZZZ</name>
<comment type="caution">
    <text evidence="2">The sequence shown here is derived from an EMBL/GenBank/DDBJ whole genome shotgun (WGS) entry which is preliminary data.</text>
</comment>